<keyword evidence="1" id="KW-0808">Transferase</keyword>
<dbReference type="Gene3D" id="1.10.510.10">
    <property type="entry name" value="Transferase(Phosphotransferase) domain 1"/>
    <property type="match status" value="1"/>
</dbReference>
<keyword evidence="6" id="KW-1185">Reference proteome</keyword>
<evidence type="ECO:0000256" key="3">
    <source>
        <dbReference type="ARBA" id="ARBA00022777"/>
    </source>
</evidence>
<dbReference type="GO" id="GO:0016301">
    <property type="term" value="F:kinase activity"/>
    <property type="evidence" value="ECO:0007669"/>
    <property type="project" value="UniProtKB-KW"/>
</dbReference>
<evidence type="ECO:0000256" key="2">
    <source>
        <dbReference type="ARBA" id="ARBA00022741"/>
    </source>
</evidence>
<proteinExistence type="predicted"/>
<accession>A0A834XJ33</accession>
<evidence type="ECO:0000256" key="1">
    <source>
        <dbReference type="ARBA" id="ARBA00022679"/>
    </source>
</evidence>
<dbReference type="EMBL" id="JAAIUW010000001">
    <property type="protein sequence ID" value="KAF7844213.1"/>
    <property type="molecule type" value="Genomic_DNA"/>
</dbReference>
<dbReference type="GO" id="GO:0005524">
    <property type="term" value="F:ATP binding"/>
    <property type="evidence" value="ECO:0007669"/>
    <property type="project" value="UniProtKB-KW"/>
</dbReference>
<organism evidence="5 6">
    <name type="scientific">Senna tora</name>
    <dbReference type="NCBI Taxonomy" id="362788"/>
    <lineage>
        <taxon>Eukaryota</taxon>
        <taxon>Viridiplantae</taxon>
        <taxon>Streptophyta</taxon>
        <taxon>Embryophyta</taxon>
        <taxon>Tracheophyta</taxon>
        <taxon>Spermatophyta</taxon>
        <taxon>Magnoliopsida</taxon>
        <taxon>eudicotyledons</taxon>
        <taxon>Gunneridae</taxon>
        <taxon>Pentapetalae</taxon>
        <taxon>rosids</taxon>
        <taxon>fabids</taxon>
        <taxon>Fabales</taxon>
        <taxon>Fabaceae</taxon>
        <taxon>Caesalpinioideae</taxon>
        <taxon>Cassia clade</taxon>
        <taxon>Senna</taxon>
    </lineage>
</organism>
<dbReference type="InterPro" id="IPR052059">
    <property type="entry name" value="CR_Ser/Thr_kinase"/>
</dbReference>
<reference evidence="5" key="1">
    <citation type="submission" date="2020-09" db="EMBL/GenBank/DDBJ databases">
        <title>Genome-Enabled Discovery of Anthraquinone Biosynthesis in Senna tora.</title>
        <authorList>
            <person name="Kang S.-H."/>
            <person name="Pandey R.P."/>
            <person name="Lee C.-M."/>
            <person name="Sim J.-S."/>
            <person name="Jeong J.-T."/>
            <person name="Choi B.-S."/>
            <person name="Jung M."/>
            <person name="Ginzburg D."/>
            <person name="Zhao K."/>
            <person name="Won S.Y."/>
            <person name="Oh T.-J."/>
            <person name="Yu Y."/>
            <person name="Kim N.-H."/>
            <person name="Lee O.R."/>
            <person name="Lee T.-H."/>
            <person name="Bashyal P."/>
            <person name="Kim T.-S."/>
            <person name="Lee W.-H."/>
            <person name="Kawkins C."/>
            <person name="Kim C.-K."/>
            <person name="Kim J.S."/>
            <person name="Ahn B.O."/>
            <person name="Rhee S.Y."/>
            <person name="Sohng J.K."/>
        </authorList>
    </citation>
    <scope>NUCLEOTIDE SEQUENCE</scope>
    <source>
        <tissue evidence="5">Leaf</tissue>
    </source>
</reference>
<keyword evidence="2" id="KW-0547">Nucleotide-binding</keyword>
<dbReference type="PANTHER" id="PTHR47973">
    <property type="entry name" value="CYSTEINE-RICH RECEPTOR-LIKE PROTEIN KINASE 3"/>
    <property type="match status" value="1"/>
</dbReference>
<dbReference type="OrthoDB" id="4062651at2759"/>
<comment type="caution">
    <text evidence="5">The sequence shown here is derived from an EMBL/GenBank/DDBJ whole genome shotgun (WGS) entry which is preliminary data.</text>
</comment>
<evidence type="ECO:0000313" key="5">
    <source>
        <dbReference type="EMBL" id="KAF7844213.1"/>
    </source>
</evidence>
<gene>
    <name evidence="5" type="ORF">G2W53_001118</name>
</gene>
<evidence type="ECO:0000256" key="4">
    <source>
        <dbReference type="ARBA" id="ARBA00022840"/>
    </source>
</evidence>
<sequence>MIRLKYAPNPCQNLQRRCLTPLTTHTGAFASIAISSSNFPCLNSSSSEPKVNGFNFQLRILAPFRFVSKTKPGETAEFVSEGFSCSSAATIVVPDKIDLIRMVDGELNGEFPEEEAIRFIKVGLLCVQEDAKLRPKMTEALEMLSEEGENEIEGICICRPGLVSDLRDIRIKDSSQG</sequence>
<name>A0A834XJ33_9FABA</name>
<dbReference type="AlphaFoldDB" id="A0A834XJ33"/>
<protein>
    <submittedName>
        <fullName evidence="5">Putative serine/threonine-protein kinase</fullName>
    </submittedName>
</protein>
<evidence type="ECO:0000313" key="6">
    <source>
        <dbReference type="Proteomes" id="UP000634136"/>
    </source>
</evidence>
<keyword evidence="4" id="KW-0067">ATP-binding</keyword>
<keyword evidence="3 5" id="KW-0418">Kinase</keyword>
<dbReference type="Proteomes" id="UP000634136">
    <property type="component" value="Unassembled WGS sequence"/>
</dbReference>